<proteinExistence type="inferred from homology"/>
<dbReference type="Pfam" id="PF01820">
    <property type="entry name" value="Dala_Dala_lig_N"/>
    <property type="match status" value="1"/>
</dbReference>
<keyword evidence="13 22" id="KW-0133">Cell shape</keyword>
<keyword evidence="8 22" id="KW-0436">Ligase</keyword>
<comment type="cofactor">
    <cofactor evidence="25">
        <name>Mg(2+)</name>
        <dbReference type="ChEBI" id="CHEBI:18420"/>
    </cofactor>
    <cofactor evidence="25">
        <name>Mn(2+)</name>
        <dbReference type="ChEBI" id="CHEBI:29035"/>
    </cofactor>
    <text evidence="25">Binds 2 magnesium or manganese ions per subunit.</text>
</comment>
<comment type="caution">
    <text evidence="28">The sequence shown here is derived from an EMBL/GenBank/DDBJ whole genome shotgun (WGS) entry which is preliminary data.</text>
</comment>
<evidence type="ECO:0000256" key="13">
    <source>
        <dbReference type="ARBA" id="ARBA00022960"/>
    </source>
</evidence>
<dbReference type="SUPFAM" id="SSF52440">
    <property type="entry name" value="PreATP-grasp domain"/>
    <property type="match status" value="1"/>
</dbReference>
<dbReference type="AlphaFoldDB" id="A0AAV4LKH2"/>
<organism evidence="28 29">
    <name type="scientific">Collibacillus ludicampi</name>
    <dbReference type="NCBI Taxonomy" id="2771369"/>
    <lineage>
        <taxon>Bacteria</taxon>
        <taxon>Bacillati</taxon>
        <taxon>Bacillota</taxon>
        <taxon>Bacilli</taxon>
        <taxon>Bacillales</taxon>
        <taxon>Alicyclobacillaceae</taxon>
        <taxon>Collibacillus</taxon>
    </lineage>
</organism>
<evidence type="ECO:0000256" key="12">
    <source>
        <dbReference type="ARBA" id="ARBA00022842"/>
    </source>
</evidence>
<feature type="binding site" evidence="24">
    <location>
        <begin position="184"/>
        <end position="186"/>
    </location>
    <ligand>
        <name>ATP</name>
        <dbReference type="ChEBI" id="CHEBI:30616"/>
    </ligand>
</feature>
<keyword evidence="11 26" id="KW-0067">ATP-binding</keyword>
<comment type="similarity">
    <text evidence="5 22">Belongs to the D-alanine--D-alanine ligase family.</text>
</comment>
<evidence type="ECO:0000256" key="20">
    <source>
        <dbReference type="ARBA" id="ARBA00076288"/>
    </source>
</evidence>
<evidence type="ECO:0000256" key="8">
    <source>
        <dbReference type="ARBA" id="ARBA00022598"/>
    </source>
</evidence>
<dbReference type="PROSITE" id="PS50975">
    <property type="entry name" value="ATP_GRASP"/>
    <property type="match status" value="1"/>
</dbReference>
<dbReference type="InterPro" id="IPR000291">
    <property type="entry name" value="D-Ala_lig_Van_CS"/>
</dbReference>
<evidence type="ECO:0000256" key="14">
    <source>
        <dbReference type="ARBA" id="ARBA00022984"/>
    </source>
</evidence>
<accession>A0AAV4LKH2</accession>
<evidence type="ECO:0000256" key="26">
    <source>
        <dbReference type="PROSITE-ProRule" id="PRU00409"/>
    </source>
</evidence>
<comment type="function">
    <text evidence="2 22">Cell wall formation.</text>
</comment>
<dbReference type="InterPro" id="IPR013815">
    <property type="entry name" value="ATP_grasp_subdomain_1"/>
</dbReference>
<dbReference type="NCBIfam" id="NF002526">
    <property type="entry name" value="PRK01966.1-2"/>
    <property type="match status" value="1"/>
</dbReference>
<dbReference type="PIRSF" id="PIRSF039102">
    <property type="entry name" value="Ddl/VanB"/>
    <property type="match status" value="1"/>
</dbReference>
<feature type="binding site" evidence="25">
    <location>
        <position position="316"/>
    </location>
    <ligand>
        <name>Mg(2+)</name>
        <dbReference type="ChEBI" id="CHEBI:18420"/>
        <label>1</label>
    </ligand>
</feature>
<dbReference type="InterPro" id="IPR011127">
    <property type="entry name" value="Dala_Dala_lig_N"/>
</dbReference>
<dbReference type="GO" id="GO:0046872">
    <property type="term" value="F:metal ion binding"/>
    <property type="evidence" value="ECO:0007669"/>
    <property type="project" value="UniProtKB-KW"/>
</dbReference>
<dbReference type="PROSITE" id="PS00844">
    <property type="entry name" value="DALA_DALA_LIGASE_2"/>
    <property type="match status" value="1"/>
</dbReference>
<dbReference type="InterPro" id="IPR011095">
    <property type="entry name" value="Dala_Dala_lig_C"/>
</dbReference>
<comment type="catalytic activity">
    <reaction evidence="17 22">
        <text>2 D-alanine + ATP = D-alanyl-D-alanine + ADP + phosphate + H(+)</text>
        <dbReference type="Rhea" id="RHEA:11224"/>
        <dbReference type="ChEBI" id="CHEBI:15378"/>
        <dbReference type="ChEBI" id="CHEBI:30616"/>
        <dbReference type="ChEBI" id="CHEBI:43474"/>
        <dbReference type="ChEBI" id="CHEBI:57416"/>
        <dbReference type="ChEBI" id="CHEBI:57822"/>
        <dbReference type="ChEBI" id="CHEBI:456216"/>
        <dbReference type="EC" id="6.3.2.4"/>
    </reaction>
</comment>
<comment type="pathway">
    <text evidence="4 22">Cell wall biogenesis; peptidoglycan biosynthesis.</text>
</comment>
<evidence type="ECO:0000256" key="19">
    <source>
        <dbReference type="ARBA" id="ARBA00068427"/>
    </source>
</evidence>
<evidence type="ECO:0000256" key="22">
    <source>
        <dbReference type="HAMAP-Rule" id="MF_00047"/>
    </source>
</evidence>
<feature type="binding site" evidence="24">
    <location>
        <begin position="192"/>
        <end position="193"/>
    </location>
    <ligand>
        <name>ATP</name>
        <dbReference type="ChEBI" id="CHEBI:30616"/>
    </ligand>
</feature>
<dbReference type="SUPFAM" id="SSF56059">
    <property type="entry name" value="Glutathione synthetase ATP-binding domain-like"/>
    <property type="match status" value="1"/>
</dbReference>
<evidence type="ECO:0000256" key="2">
    <source>
        <dbReference type="ARBA" id="ARBA00003921"/>
    </source>
</evidence>
<feature type="binding site" evidence="25">
    <location>
        <position position="302"/>
    </location>
    <ligand>
        <name>Mg(2+)</name>
        <dbReference type="ChEBI" id="CHEBI:18420"/>
        <label>1</label>
    </ligand>
</feature>
<keyword evidence="29" id="KW-1185">Reference proteome</keyword>
<dbReference type="NCBIfam" id="TIGR01205">
    <property type="entry name" value="D_ala_D_alaTIGR"/>
    <property type="match status" value="1"/>
</dbReference>
<evidence type="ECO:0000256" key="16">
    <source>
        <dbReference type="ARBA" id="ARBA00023316"/>
    </source>
</evidence>
<comment type="cofactor">
    <cofactor evidence="1">
        <name>Mn(2+)</name>
        <dbReference type="ChEBI" id="CHEBI:29035"/>
    </cofactor>
</comment>
<evidence type="ECO:0000256" key="23">
    <source>
        <dbReference type="PIRSR" id="PIRSR039102-1"/>
    </source>
</evidence>
<dbReference type="NCBIfam" id="NF002528">
    <property type="entry name" value="PRK01966.1-4"/>
    <property type="match status" value="1"/>
</dbReference>
<comment type="subcellular location">
    <subcellularLocation>
        <location evidence="3 22">Cytoplasm</location>
    </subcellularLocation>
</comment>
<dbReference type="HAMAP" id="MF_00047">
    <property type="entry name" value="Dala_Dala_lig"/>
    <property type="match status" value="1"/>
</dbReference>
<dbReference type="GO" id="GO:0071555">
    <property type="term" value="P:cell wall organization"/>
    <property type="evidence" value="ECO:0007669"/>
    <property type="project" value="UniProtKB-KW"/>
</dbReference>
<feature type="active site" evidence="23">
    <location>
        <position position="192"/>
    </location>
</feature>
<evidence type="ECO:0000256" key="1">
    <source>
        <dbReference type="ARBA" id="ARBA00001936"/>
    </source>
</evidence>
<dbReference type="RefSeq" id="WP_282201239.1">
    <property type="nucleotide sequence ID" value="NZ_BOQE01000001.1"/>
</dbReference>
<feature type="binding site" evidence="25">
    <location>
        <position position="318"/>
    </location>
    <ligand>
        <name>Mg(2+)</name>
        <dbReference type="ChEBI" id="CHEBI:18420"/>
        <label>2</label>
    </ligand>
</feature>
<dbReference type="Pfam" id="PF07478">
    <property type="entry name" value="Dala_Dala_lig_C"/>
    <property type="match status" value="1"/>
</dbReference>
<dbReference type="PANTHER" id="PTHR23132:SF25">
    <property type="entry name" value="D-ALANINE--D-ALANINE LIGASE A"/>
    <property type="match status" value="1"/>
</dbReference>
<feature type="binding site" evidence="24">
    <location>
        <begin position="222"/>
        <end position="229"/>
    </location>
    <ligand>
        <name>ATP</name>
        <dbReference type="ChEBI" id="CHEBI:30616"/>
    </ligand>
</feature>
<dbReference type="InterPro" id="IPR011761">
    <property type="entry name" value="ATP-grasp"/>
</dbReference>
<feature type="binding site" evidence="24">
    <location>
        <position position="139"/>
    </location>
    <ligand>
        <name>ATP</name>
        <dbReference type="ChEBI" id="CHEBI:30616"/>
    </ligand>
</feature>
<keyword evidence="16 22" id="KW-0961">Cell wall biogenesis/degradation</keyword>
<dbReference type="Proteomes" id="UP001057291">
    <property type="component" value="Unassembled WGS sequence"/>
</dbReference>
<evidence type="ECO:0000256" key="21">
    <source>
        <dbReference type="ARBA" id="ARBA00077154"/>
    </source>
</evidence>
<dbReference type="GO" id="GO:0008360">
    <property type="term" value="P:regulation of cell shape"/>
    <property type="evidence" value="ECO:0007669"/>
    <property type="project" value="UniProtKB-KW"/>
</dbReference>
<keyword evidence="14 22" id="KW-0573">Peptidoglycan synthesis</keyword>
<gene>
    <name evidence="28" type="primary">ddl_1</name>
    <name evidence="22" type="synonym">ddl</name>
    <name evidence="28" type="ORF">DNHGIG_39010</name>
</gene>
<evidence type="ECO:0000256" key="24">
    <source>
        <dbReference type="PIRSR" id="PIRSR039102-2"/>
    </source>
</evidence>
<keyword evidence="9 25" id="KW-0479">Metal-binding</keyword>
<evidence type="ECO:0000256" key="10">
    <source>
        <dbReference type="ARBA" id="ARBA00022741"/>
    </source>
</evidence>
<evidence type="ECO:0000259" key="27">
    <source>
        <dbReference type="PROSITE" id="PS50975"/>
    </source>
</evidence>
<dbReference type="EMBL" id="BOQE01000001">
    <property type="protein sequence ID" value="GIM48352.1"/>
    <property type="molecule type" value="Genomic_DNA"/>
</dbReference>
<keyword evidence="15 25" id="KW-0464">Manganese</keyword>
<feature type="domain" description="ATP-grasp" evidence="27">
    <location>
        <begin position="143"/>
        <end position="349"/>
    </location>
</feature>
<evidence type="ECO:0000256" key="6">
    <source>
        <dbReference type="ARBA" id="ARBA00012216"/>
    </source>
</evidence>
<keyword evidence="7 22" id="KW-0963">Cytoplasm</keyword>
<evidence type="ECO:0000256" key="25">
    <source>
        <dbReference type="PIRSR" id="PIRSR039102-3"/>
    </source>
</evidence>
<dbReference type="InterPro" id="IPR016185">
    <property type="entry name" value="PreATP-grasp_dom_sf"/>
</dbReference>
<evidence type="ECO:0000256" key="11">
    <source>
        <dbReference type="ARBA" id="ARBA00022840"/>
    </source>
</evidence>
<keyword evidence="12 25" id="KW-0460">Magnesium</keyword>
<evidence type="ECO:0000256" key="9">
    <source>
        <dbReference type="ARBA" id="ARBA00022723"/>
    </source>
</evidence>
<sequence>MSRKLRVGVIFGGKSGEHEVSILSAKSVIENLNPLLYEILPIGITKEGMWHTGIGAYTALGTEPPKQLLQQTNHSGSESMITFGPAPTLTSATAEAIDVVIPVLHGPYGEDGTVQGLFELLNIPYVGAGVLASAVGMDKAMMKAVFAQAGLPQCKYVTFLRSRFDKSPEILLDEIEETLGYPCFVKPANMGSSVGISKAKDRTSLKAAIQNAAKYDRKLIVEEAVDAREIEVAVLGNDEPRTSVPGEIISSSEFYDYNAKYNDGKSTLMIPADLTQEQTETVRHMAKIAFQAIDGSGLSRVDFFLERKSGKFLINEINTFPGFTIYSMYPKLWEATGIPYDKLLDELIRLALERHQEKNQMGE</sequence>
<feature type="binding site" evidence="25">
    <location>
        <position position="316"/>
    </location>
    <ligand>
        <name>Mg(2+)</name>
        <dbReference type="ChEBI" id="CHEBI:18420"/>
        <label>2</label>
    </ligand>
</feature>
<name>A0AAV4LKH2_9BACL</name>
<feature type="binding site" evidence="24">
    <location>
        <begin position="315"/>
        <end position="316"/>
    </location>
    <ligand>
        <name>ATP</name>
        <dbReference type="ChEBI" id="CHEBI:30616"/>
    </ligand>
</feature>
<dbReference type="FunFam" id="3.30.1490.20:FF:000007">
    <property type="entry name" value="D-alanine--D-alanine ligase"/>
    <property type="match status" value="1"/>
</dbReference>
<evidence type="ECO:0000313" key="28">
    <source>
        <dbReference type="EMBL" id="GIM48352.1"/>
    </source>
</evidence>
<dbReference type="Gene3D" id="3.30.1490.20">
    <property type="entry name" value="ATP-grasp fold, A domain"/>
    <property type="match status" value="1"/>
</dbReference>
<reference evidence="28" key="1">
    <citation type="journal article" date="2023" name="Int. J. Syst. Evol. Microbiol.">
        <title>Collibacillus ludicampi gen. nov., sp. nov., a new soil bacterium of the family Alicyclobacillaceae.</title>
        <authorList>
            <person name="Jojima T."/>
            <person name="Ioku Y."/>
            <person name="Fukuta Y."/>
            <person name="Shirasaka N."/>
            <person name="Matsumura Y."/>
            <person name="Mori M."/>
        </authorList>
    </citation>
    <scope>NUCLEOTIDE SEQUENCE</scope>
    <source>
        <strain evidence="28">TP075</strain>
    </source>
</reference>
<evidence type="ECO:0000256" key="7">
    <source>
        <dbReference type="ARBA" id="ARBA00022490"/>
    </source>
</evidence>
<dbReference type="GO" id="GO:0005524">
    <property type="term" value="F:ATP binding"/>
    <property type="evidence" value="ECO:0007669"/>
    <property type="project" value="UniProtKB-UniRule"/>
</dbReference>
<evidence type="ECO:0000256" key="5">
    <source>
        <dbReference type="ARBA" id="ARBA00010871"/>
    </source>
</evidence>
<dbReference type="EC" id="6.3.2.4" evidence="6 22"/>
<evidence type="ECO:0000256" key="4">
    <source>
        <dbReference type="ARBA" id="ARBA00004752"/>
    </source>
</evidence>
<protein>
    <recommendedName>
        <fullName evidence="19 22">D-alanine--D-alanine ligase</fullName>
        <ecNumber evidence="6 22">6.3.2.4</ecNumber>
    </recommendedName>
    <alternativeName>
        <fullName evidence="21 22">D-Ala-D-Ala ligase</fullName>
    </alternativeName>
    <alternativeName>
        <fullName evidence="20 22">D-alanylalanine synthetase</fullName>
    </alternativeName>
</protein>
<evidence type="ECO:0000256" key="18">
    <source>
        <dbReference type="ARBA" id="ARBA00060592"/>
    </source>
</evidence>
<dbReference type="Gene3D" id="3.40.50.20">
    <property type="match status" value="1"/>
</dbReference>
<dbReference type="FunFam" id="3.30.470.20:FF:000008">
    <property type="entry name" value="D-alanine--D-alanine ligase"/>
    <property type="match status" value="1"/>
</dbReference>
<dbReference type="PROSITE" id="PS00843">
    <property type="entry name" value="DALA_DALA_LIGASE_1"/>
    <property type="match status" value="1"/>
</dbReference>
<dbReference type="InterPro" id="IPR005905">
    <property type="entry name" value="D_ala_D_ala"/>
</dbReference>
<evidence type="ECO:0000256" key="17">
    <source>
        <dbReference type="ARBA" id="ARBA00047614"/>
    </source>
</evidence>
<evidence type="ECO:0000256" key="3">
    <source>
        <dbReference type="ARBA" id="ARBA00004496"/>
    </source>
</evidence>
<dbReference type="GO" id="GO:0005829">
    <property type="term" value="C:cytosol"/>
    <property type="evidence" value="ECO:0007669"/>
    <property type="project" value="TreeGrafter"/>
</dbReference>
<comment type="pathway">
    <text evidence="18">Glycan biosynthesis.</text>
</comment>
<feature type="active site" evidence="23">
    <location>
        <position position="327"/>
    </location>
</feature>
<evidence type="ECO:0000313" key="29">
    <source>
        <dbReference type="Proteomes" id="UP001057291"/>
    </source>
</evidence>
<dbReference type="NCBIfam" id="NF002378">
    <property type="entry name" value="PRK01372.1"/>
    <property type="match status" value="1"/>
</dbReference>
<feature type="active site" evidence="23">
    <location>
        <position position="17"/>
    </location>
</feature>
<dbReference type="GO" id="GO:0008716">
    <property type="term" value="F:D-alanine-D-alanine ligase activity"/>
    <property type="evidence" value="ECO:0007669"/>
    <property type="project" value="UniProtKB-UniRule"/>
</dbReference>
<dbReference type="GO" id="GO:0009252">
    <property type="term" value="P:peptidoglycan biosynthetic process"/>
    <property type="evidence" value="ECO:0007669"/>
    <property type="project" value="UniProtKB-UniRule"/>
</dbReference>
<keyword evidence="10 24" id="KW-0547">Nucleotide-binding</keyword>
<dbReference type="Gene3D" id="3.30.470.20">
    <property type="entry name" value="ATP-grasp fold, B domain"/>
    <property type="match status" value="1"/>
</dbReference>
<evidence type="ECO:0000256" key="15">
    <source>
        <dbReference type="ARBA" id="ARBA00023211"/>
    </source>
</evidence>
<dbReference type="PANTHER" id="PTHR23132">
    <property type="entry name" value="D-ALANINE--D-ALANINE LIGASE"/>
    <property type="match status" value="1"/>
</dbReference>